<feature type="region of interest" description="Disordered" evidence="3">
    <location>
        <begin position="1"/>
        <end position="21"/>
    </location>
</feature>
<evidence type="ECO:0000256" key="3">
    <source>
        <dbReference type="SAM" id="MobiDB-lite"/>
    </source>
</evidence>
<dbReference type="PANTHER" id="PTHR34375:SF2">
    <property type="entry name" value="GATA ZINC FINGER PROTEIN"/>
    <property type="match status" value="1"/>
</dbReference>
<dbReference type="GO" id="GO:0016746">
    <property type="term" value="F:acyltransferase activity"/>
    <property type="evidence" value="ECO:0007669"/>
    <property type="project" value="UniProtKB-KW"/>
</dbReference>
<comment type="caution">
    <text evidence="6">The sequence shown here is derived from an EMBL/GenBank/DDBJ whole genome shotgun (WGS) entry which is preliminary data.</text>
</comment>
<evidence type="ECO:0000256" key="4">
    <source>
        <dbReference type="SAM" id="Phobius"/>
    </source>
</evidence>
<gene>
    <name evidence="6" type="ORF">D0Y65_004535</name>
</gene>
<feature type="compositionally biased region" description="Polar residues" evidence="3">
    <location>
        <begin position="1"/>
        <end position="14"/>
    </location>
</feature>
<evidence type="ECO:0000313" key="6">
    <source>
        <dbReference type="EMBL" id="RZC25882.1"/>
    </source>
</evidence>
<dbReference type="Proteomes" id="UP000289340">
    <property type="component" value="Chromosome 2"/>
</dbReference>
<sequence length="331" mass="36316">MAQNGDTEAQSPSTPEARPVGGTEFSWCKAVPIGTGVTVLSLLLSKPPQIAVVQNALHKLQNSHPILRSKIHLDPSNNTFHFLTPPTPTVQIHPFDLASTAHIIQCQSDGHDPFHVLLEHEMNQEDTWRDYAADVDVLHAAVYSISHDRFAVFLRLHTASCDRAAAVALLNELLRFVAGGDEASGEKVNSPIEDLIPEGKTNKPFWARGLDVLGYTLNAFRFANLSFVDAGSPRSSRIIRLQLNVAETENLLAGCKSRGIKLCGALAAAGMIAAWTSRCLPDYQREKYAVVTLVDCRSLLDPVLPSNHAGKPYFLVIFVCFVMLLLLWHHA</sequence>
<dbReference type="SUPFAM" id="SSF52777">
    <property type="entry name" value="CoA-dependent acyltransferases"/>
    <property type="match status" value="2"/>
</dbReference>
<dbReference type="Gene3D" id="3.30.559.30">
    <property type="entry name" value="Nonribosomal peptide synthetase, condensation domain"/>
    <property type="match status" value="1"/>
</dbReference>
<protein>
    <recommendedName>
        <fullName evidence="5">Phthiocerol/phthiodiolone dimycocerosyl transferase C-terminal domain-containing protein</fullName>
    </recommendedName>
</protein>
<name>A0A445LS21_GLYSO</name>
<dbReference type="PANTHER" id="PTHR34375">
    <property type="entry name" value="GATA ZINC FINGER PROTEIN-RELATED"/>
    <property type="match status" value="1"/>
</dbReference>
<evidence type="ECO:0000313" key="7">
    <source>
        <dbReference type="Proteomes" id="UP000289340"/>
    </source>
</evidence>
<keyword evidence="2" id="KW-0012">Acyltransferase</keyword>
<proteinExistence type="predicted"/>
<keyword evidence="7" id="KW-1185">Reference proteome</keyword>
<feature type="transmembrane region" description="Helical" evidence="4">
    <location>
        <begin position="312"/>
        <end position="328"/>
    </location>
</feature>
<keyword evidence="1" id="KW-0808">Transferase</keyword>
<organism evidence="6 7">
    <name type="scientific">Glycine soja</name>
    <name type="common">Wild soybean</name>
    <dbReference type="NCBI Taxonomy" id="3848"/>
    <lineage>
        <taxon>Eukaryota</taxon>
        <taxon>Viridiplantae</taxon>
        <taxon>Streptophyta</taxon>
        <taxon>Embryophyta</taxon>
        <taxon>Tracheophyta</taxon>
        <taxon>Spermatophyta</taxon>
        <taxon>Magnoliopsida</taxon>
        <taxon>eudicotyledons</taxon>
        <taxon>Gunneridae</taxon>
        <taxon>Pentapetalae</taxon>
        <taxon>rosids</taxon>
        <taxon>fabids</taxon>
        <taxon>Fabales</taxon>
        <taxon>Fabaceae</taxon>
        <taxon>Papilionoideae</taxon>
        <taxon>50 kb inversion clade</taxon>
        <taxon>NPAAA clade</taxon>
        <taxon>indigoferoid/millettioid clade</taxon>
        <taxon>Phaseoleae</taxon>
        <taxon>Glycine</taxon>
        <taxon>Glycine subgen. Soja</taxon>
    </lineage>
</organism>
<accession>A0A445LS21</accession>
<reference evidence="6 7" key="1">
    <citation type="submission" date="2018-09" db="EMBL/GenBank/DDBJ databases">
        <title>A high-quality reference genome of wild soybean provides a powerful tool to mine soybean genomes.</title>
        <authorList>
            <person name="Xie M."/>
            <person name="Chung C.Y.L."/>
            <person name="Li M.-W."/>
            <person name="Wong F.-L."/>
            <person name="Chan T.-F."/>
            <person name="Lam H.-M."/>
        </authorList>
    </citation>
    <scope>NUCLEOTIDE SEQUENCE [LARGE SCALE GENOMIC DNA]</scope>
    <source>
        <strain evidence="7">cv. W05</strain>
        <tissue evidence="6">Hypocotyl of etiolated seedlings</tissue>
    </source>
</reference>
<evidence type="ECO:0000259" key="5">
    <source>
        <dbReference type="Pfam" id="PF16911"/>
    </source>
</evidence>
<keyword evidence="4" id="KW-0812">Transmembrane</keyword>
<keyword evidence="4" id="KW-1133">Transmembrane helix</keyword>
<dbReference type="AlphaFoldDB" id="A0A445LS21"/>
<dbReference type="Pfam" id="PF16911">
    <property type="entry name" value="PapA_C"/>
    <property type="match status" value="1"/>
</dbReference>
<keyword evidence="4" id="KW-0472">Membrane</keyword>
<dbReference type="InterPro" id="IPR023213">
    <property type="entry name" value="CAT-like_dom_sf"/>
</dbReference>
<evidence type="ECO:0000256" key="2">
    <source>
        <dbReference type="ARBA" id="ARBA00023315"/>
    </source>
</evidence>
<dbReference type="EMBL" id="QZWG01000002">
    <property type="protein sequence ID" value="RZC25882.1"/>
    <property type="molecule type" value="Genomic_DNA"/>
</dbReference>
<dbReference type="InterPro" id="IPR031641">
    <property type="entry name" value="PapA_C"/>
</dbReference>
<dbReference type="Gene3D" id="3.30.559.10">
    <property type="entry name" value="Chloramphenicol acetyltransferase-like domain"/>
    <property type="match status" value="1"/>
</dbReference>
<evidence type="ECO:0000256" key="1">
    <source>
        <dbReference type="ARBA" id="ARBA00022679"/>
    </source>
</evidence>
<feature type="domain" description="Phthiocerol/phthiodiolone dimycocerosyl transferase C-terminal" evidence="5">
    <location>
        <begin position="236"/>
        <end position="306"/>
    </location>
</feature>